<evidence type="ECO:0008006" key="4">
    <source>
        <dbReference type="Google" id="ProtNLM"/>
    </source>
</evidence>
<dbReference type="AlphaFoldDB" id="A0AAD6DEQ9"/>
<keyword evidence="3" id="KW-1185">Reference proteome</keyword>
<dbReference type="EMBL" id="JAQJAC010000008">
    <property type="protein sequence ID" value="KAJ5575435.1"/>
    <property type="molecule type" value="Genomic_DNA"/>
</dbReference>
<feature type="chain" id="PRO_5042161545" description="Ecp2 effector protein domain-containing protein" evidence="1">
    <location>
        <begin position="20"/>
        <end position="161"/>
    </location>
</feature>
<name>A0AAD6DEQ9_9EURO</name>
<evidence type="ECO:0000313" key="3">
    <source>
        <dbReference type="Proteomes" id="UP001216150"/>
    </source>
</evidence>
<comment type="caution">
    <text evidence="2">The sequence shown here is derived from an EMBL/GenBank/DDBJ whole genome shotgun (WGS) entry which is preliminary data.</text>
</comment>
<protein>
    <recommendedName>
        <fullName evidence="4">Ecp2 effector protein domain-containing protein</fullName>
    </recommendedName>
</protein>
<evidence type="ECO:0000256" key="1">
    <source>
        <dbReference type="SAM" id="SignalP"/>
    </source>
</evidence>
<feature type="signal peptide" evidence="1">
    <location>
        <begin position="1"/>
        <end position="19"/>
    </location>
</feature>
<reference evidence="2 3" key="1">
    <citation type="journal article" date="2023" name="IMA Fungus">
        <title>Comparative genomic study of the Penicillium genus elucidates a diverse pangenome and 15 lateral gene transfer events.</title>
        <authorList>
            <person name="Petersen C."/>
            <person name="Sorensen T."/>
            <person name="Nielsen M.R."/>
            <person name="Sondergaard T.E."/>
            <person name="Sorensen J.L."/>
            <person name="Fitzpatrick D.A."/>
            <person name="Frisvad J.C."/>
            <person name="Nielsen K.L."/>
        </authorList>
    </citation>
    <scope>NUCLEOTIDE SEQUENCE [LARGE SCALE GENOMIC DNA]</scope>
    <source>
        <strain evidence="2 3">IBT 29057</strain>
    </source>
</reference>
<gene>
    <name evidence="2" type="ORF">N7450_009334</name>
</gene>
<organism evidence="2 3">
    <name type="scientific">Penicillium hetheringtonii</name>
    <dbReference type="NCBI Taxonomy" id="911720"/>
    <lineage>
        <taxon>Eukaryota</taxon>
        <taxon>Fungi</taxon>
        <taxon>Dikarya</taxon>
        <taxon>Ascomycota</taxon>
        <taxon>Pezizomycotina</taxon>
        <taxon>Eurotiomycetes</taxon>
        <taxon>Eurotiomycetidae</taxon>
        <taxon>Eurotiales</taxon>
        <taxon>Aspergillaceae</taxon>
        <taxon>Penicillium</taxon>
    </lineage>
</organism>
<accession>A0AAD6DEQ9</accession>
<evidence type="ECO:0000313" key="2">
    <source>
        <dbReference type="EMBL" id="KAJ5575435.1"/>
    </source>
</evidence>
<sequence length="161" mass="18534">MRFILVLNTVLLSSTLTYALGKGPWVILPAATPEFDSQSCMTTVPGGGDVIYDRPSITDCVDWIFTPDEVQTAFGSFKFVDTEDYLACQGLACETQEKPFLFRPIHIADNKYKLRRYYSHETIQFEPQTETMIEAEEGKYSEEWIFLTAEQWWAQQKEFSS</sequence>
<keyword evidence="1" id="KW-0732">Signal</keyword>
<proteinExistence type="predicted"/>
<dbReference type="Proteomes" id="UP001216150">
    <property type="component" value="Unassembled WGS sequence"/>
</dbReference>